<keyword evidence="1" id="KW-0472">Membrane</keyword>
<evidence type="ECO:0000313" key="3">
    <source>
        <dbReference type="Proteomes" id="UP000187608"/>
    </source>
</evidence>
<dbReference type="Proteomes" id="UP000187608">
    <property type="component" value="Unassembled WGS sequence"/>
</dbReference>
<keyword evidence="1" id="KW-1133">Transmembrane helix</keyword>
<keyword evidence="3" id="KW-1185">Reference proteome</keyword>
<gene>
    <name evidence="2" type="ORF">SAMN05421687_105172</name>
</gene>
<dbReference type="STRING" id="570947.SAMN05421687_105172"/>
<dbReference type="EMBL" id="FTOC01000005">
    <property type="protein sequence ID" value="SIS47905.1"/>
    <property type="molecule type" value="Genomic_DNA"/>
</dbReference>
<evidence type="ECO:0000313" key="2">
    <source>
        <dbReference type="EMBL" id="SIS47905.1"/>
    </source>
</evidence>
<reference evidence="3" key="1">
    <citation type="submission" date="2017-01" db="EMBL/GenBank/DDBJ databases">
        <authorList>
            <person name="Varghese N."/>
            <person name="Submissions S."/>
        </authorList>
    </citation>
    <scope>NUCLEOTIDE SEQUENCE [LARGE SCALE GENOMIC DNA]</scope>
    <source>
        <strain evidence="3">DSM 23127</strain>
    </source>
</reference>
<organism evidence="2 3">
    <name type="scientific">Salimicrobium flavidum</name>
    <dbReference type="NCBI Taxonomy" id="570947"/>
    <lineage>
        <taxon>Bacteria</taxon>
        <taxon>Bacillati</taxon>
        <taxon>Bacillota</taxon>
        <taxon>Bacilli</taxon>
        <taxon>Bacillales</taxon>
        <taxon>Bacillaceae</taxon>
        <taxon>Salimicrobium</taxon>
    </lineage>
</organism>
<dbReference type="RefSeq" id="WP_084193688.1">
    <property type="nucleotide sequence ID" value="NZ_FTOC01000005.1"/>
</dbReference>
<dbReference type="OrthoDB" id="2438366at2"/>
<evidence type="ECO:0000256" key="1">
    <source>
        <dbReference type="SAM" id="Phobius"/>
    </source>
</evidence>
<keyword evidence="1" id="KW-0812">Transmembrane</keyword>
<feature type="transmembrane region" description="Helical" evidence="1">
    <location>
        <begin position="38"/>
        <end position="59"/>
    </location>
</feature>
<feature type="transmembrane region" description="Helical" evidence="1">
    <location>
        <begin position="12"/>
        <end position="32"/>
    </location>
</feature>
<proteinExistence type="predicted"/>
<accession>A0A1N7JEX6</accession>
<dbReference type="AlphaFoldDB" id="A0A1N7JEX6"/>
<protein>
    <submittedName>
        <fullName evidence="2">Uncharacterized protein</fullName>
    </submittedName>
</protein>
<name>A0A1N7JEX6_9BACI</name>
<sequence>MDKKTLNIVQYTGATLLILGILTFLVSVLGVGDRTLTMVGVGLVMGSVFIFMMGLFLVLSEELTLKFKKDDKRLNH</sequence>